<dbReference type="EMBL" id="JAIWYP010000007">
    <property type="protein sequence ID" value="KAH3799425.1"/>
    <property type="molecule type" value="Genomic_DNA"/>
</dbReference>
<keyword evidence="2" id="KW-1185">Reference proteome</keyword>
<organism evidence="1 2">
    <name type="scientific">Dreissena polymorpha</name>
    <name type="common">Zebra mussel</name>
    <name type="synonym">Mytilus polymorpha</name>
    <dbReference type="NCBI Taxonomy" id="45954"/>
    <lineage>
        <taxon>Eukaryota</taxon>
        <taxon>Metazoa</taxon>
        <taxon>Spiralia</taxon>
        <taxon>Lophotrochozoa</taxon>
        <taxon>Mollusca</taxon>
        <taxon>Bivalvia</taxon>
        <taxon>Autobranchia</taxon>
        <taxon>Heteroconchia</taxon>
        <taxon>Euheterodonta</taxon>
        <taxon>Imparidentia</taxon>
        <taxon>Neoheterodontei</taxon>
        <taxon>Myida</taxon>
        <taxon>Dreissenoidea</taxon>
        <taxon>Dreissenidae</taxon>
        <taxon>Dreissena</taxon>
    </lineage>
</organism>
<protein>
    <submittedName>
        <fullName evidence="1">Uncharacterized protein</fullName>
    </submittedName>
</protein>
<reference evidence="1" key="1">
    <citation type="journal article" date="2019" name="bioRxiv">
        <title>The Genome of the Zebra Mussel, Dreissena polymorpha: A Resource for Invasive Species Research.</title>
        <authorList>
            <person name="McCartney M.A."/>
            <person name="Auch B."/>
            <person name="Kono T."/>
            <person name="Mallez S."/>
            <person name="Zhang Y."/>
            <person name="Obille A."/>
            <person name="Becker A."/>
            <person name="Abrahante J.E."/>
            <person name="Garbe J."/>
            <person name="Badalamenti J.P."/>
            <person name="Herman A."/>
            <person name="Mangelson H."/>
            <person name="Liachko I."/>
            <person name="Sullivan S."/>
            <person name="Sone E.D."/>
            <person name="Koren S."/>
            <person name="Silverstein K.A.T."/>
            <person name="Beckman K.B."/>
            <person name="Gohl D.M."/>
        </authorList>
    </citation>
    <scope>NUCLEOTIDE SEQUENCE</scope>
    <source>
        <strain evidence="1">Duluth1</strain>
        <tissue evidence="1">Whole animal</tissue>
    </source>
</reference>
<gene>
    <name evidence="1" type="ORF">DPMN_153033</name>
</gene>
<evidence type="ECO:0000313" key="2">
    <source>
        <dbReference type="Proteomes" id="UP000828390"/>
    </source>
</evidence>
<accession>A0A9D4FN11</accession>
<name>A0A9D4FN11_DREPO</name>
<reference evidence="1" key="2">
    <citation type="submission" date="2020-11" db="EMBL/GenBank/DDBJ databases">
        <authorList>
            <person name="McCartney M.A."/>
            <person name="Auch B."/>
            <person name="Kono T."/>
            <person name="Mallez S."/>
            <person name="Becker A."/>
            <person name="Gohl D.M."/>
            <person name="Silverstein K.A.T."/>
            <person name="Koren S."/>
            <person name="Bechman K.B."/>
            <person name="Herman A."/>
            <person name="Abrahante J.E."/>
            <person name="Garbe J."/>
        </authorList>
    </citation>
    <scope>NUCLEOTIDE SEQUENCE</scope>
    <source>
        <strain evidence="1">Duluth1</strain>
        <tissue evidence="1">Whole animal</tissue>
    </source>
</reference>
<dbReference type="Proteomes" id="UP000828390">
    <property type="component" value="Unassembled WGS sequence"/>
</dbReference>
<sequence length="63" mass="7233">MMRNIGDTFGKHPSGLWHSEALSDWFNASEHRWLTILLAELSVVPQHTCNEPQCIKCNLLKEV</sequence>
<evidence type="ECO:0000313" key="1">
    <source>
        <dbReference type="EMBL" id="KAH3799425.1"/>
    </source>
</evidence>
<dbReference type="AlphaFoldDB" id="A0A9D4FN11"/>
<proteinExistence type="predicted"/>
<comment type="caution">
    <text evidence="1">The sequence shown here is derived from an EMBL/GenBank/DDBJ whole genome shotgun (WGS) entry which is preliminary data.</text>
</comment>